<dbReference type="OrthoDB" id="8196697at2759"/>
<organism evidence="2 3">
    <name type="scientific">Nezara viridula</name>
    <name type="common">Southern green stink bug</name>
    <name type="synonym">Cimex viridulus</name>
    <dbReference type="NCBI Taxonomy" id="85310"/>
    <lineage>
        <taxon>Eukaryota</taxon>
        <taxon>Metazoa</taxon>
        <taxon>Ecdysozoa</taxon>
        <taxon>Arthropoda</taxon>
        <taxon>Hexapoda</taxon>
        <taxon>Insecta</taxon>
        <taxon>Pterygota</taxon>
        <taxon>Neoptera</taxon>
        <taxon>Paraneoptera</taxon>
        <taxon>Hemiptera</taxon>
        <taxon>Heteroptera</taxon>
        <taxon>Panheteroptera</taxon>
        <taxon>Pentatomomorpha</taxon>
        <taxon>Pentatomoidea</taxon>
        <taxon>Pentatomidae</taxon>
        <taxon>Pentatominae</taxon>
        <taxon>Nezara</taxon>
    </lineage>
</organism>
<evidence type="ECO:0000256" key="1">
    <source>
        <dbReference type="SAM" id="MobiDB-lite"/>
    </source>
</evidence>
<sequence length="122" mass="13069">MTPDAAPRVRLYHGGTSTQVPVLVVLTCLKPRYMTLISCLVNLVCLQRSSRATGLCFGSLLGSNSYGASSIGESGGVAILCCRPPYCPGRRLQRSQRPSPAKGMRYCLQRPRGPTSPPLVSC</sequence>
<evidence type="ECO:0000313" key="2">
    <source>
        <dbReference type="EMBL" id="CAH1397891.1"/>
    </source>
</evidence>
<accession>A0A9P0H9H2</accession>
<feature type="region of interest" description="Disordered" evidence="1">
    <location>
        <begin position="91"/>
        <end position="122"/>
    </location>
</feature>
<dbReference type="AlphaFoldDB" id="A0A9P0H9H2"/>
<evidence type="ECO:0000313" key="3">
    <source>
        <dbReference type="Proteomes" id="UP001152798"/>
    </source>
</evidence>
<name>A0A9P0H9H2_NEZVI</name>
<keyword evidence="3" id="KW-1185">Reference proteome</keyword>
<dbReference type="EMBL" id="OV725080">
    <property type="protein sequence ID" value="CAH1397891.1"/>
    <property type="molecule type" value="Genomic_DNA"/>
</dbReference>
<gene>
    <name evidence="2" type="ORF">NEZAVI_LOCUS7642</name>
</gene>
<protein>
    <submittedName>
        <fullName evidence="2">Uncharacterized protein</fullName>
    </submittedName>
</protein>
<reference evidence="2" key="1">
    <citation type="submission" date="2022-01" db="EMBL/GenBank/DDBJ databases">
        <authorList>
            <person name="King R."/>
        </authorList>
    </citation>
    <scope>NUCLEOTIDE SEQUENCE</scope>
</reference>
<dbReference type="Proteomes" id="UP001152798">
    <property type="component" value="Chromosome 4"/>
</dbReference>
<proteinExistence type="predicted"/>